<evidence type="ECO:0000256" key="1">
    <source>
        <dbReference type="SAM" id="Phobius"/>
    </source>
</evidence>
<organism evidence="3 4">
    <name type="scientific">Tegillarca granosa</name>
    <name type="common">Malaysian cockle</name>
    <name type="synonym">Anadara granosa</name>
    <dbReference type="NCBI Taxonomy" id="220873"/>
    <lineage>
        <taxon>Eukaryota</taxon>
        <taxon>Metazoa</taxon>
        <taxon>Spiralia</taxon>
        <taxon>Lophotrochozoa</taxon>
        <taxon>Mollusca</taxon>
        <taxon>Bivalvia</taxon>
        <taxon>Autobranchia</taxon>
        <taxon>Pteriomorphia</taxon>
        <taxon>Arcoida</taxon>
        <taxon>Arcoidea</taxon>
        <taxon>Arcidae</taxon>
        <taxon>Tegillarca</taxon>
    </lineage>
</organism>
<dbReference type="Gene3D" id="3.10.20.90">
    <property type="entry name" value="Phosphatidylinositol 3-kinase Catalytic Subunit, Chain A, domain 1"/>
    <property type="match status" value="1"/>
</dbReference>
<dbReference type="InterPro" id="IPR011993">
    <property type="entry name" value="PH-like_dom_sf"/>
</dbReference>
<dbReference type="EMBL" id="JARBDR010000640">
    <property type="protein sequence ID" value="KAJ8310845.1"/>
    <property type="molecule type" value="Genomic_DNA"/>
</dbReference>
<comment type="caution">
    <text evidence="3">The sequence shown here is derived from an EMBL/GenBank/DDBJ whole genome shotgun (WGS) entry which is preliminary data.</text>
</comment>
<feature type="transmembrane region" description="Helical" evidence="1">
    <location>
        <begin position="6"/>
        <end position="24"/>
    </location>
</feature>
<dbReference type="Pfam" id="PF00373">
    <property type="entry name" value="FERM_M"/>
    <property type="match status" value="1"/>
</dbReference>
<proteinExistence type="predicted"/>
<dbReference type="SUPFAM" id="SSF47031">
    <property type="entry name" value="Second domain of FERM"/>
    <property type="match status" value="1"/>
</dbReference>
<dbReference type="SUPFAM" id="SSF50729">
    <property type="entry name" value="PH domain-like"/>
    <property type="match status" value="1"/>
</dbReference>
<name>A0ABQ9F5L0_TEGGR</name>
<evidence type="ECO:0000313" key="3">
    <source>
        <dbReference type="EMBL" id="KAJ8310845.1"/>
    </source>
</evidence>
<evidence type="ECO:0000313" key="4">
    <source>
        <dbReference type="Proteomes" id="UP001217089"/>
    </source>
</evidence>
<dbReference type="InterPro" id="IPR057096">
    <property type="entry name" value="KRIT1_FRMD8_FERM_C"/>
</dbReference>
<dbReference type="InterPro" id="IPR019748">
    <property type="entry name" value="FERM_central"/>
</dbReference>
<keyword evidence="4" id="KW-1185">Reference proteome</keyword>
<keyword evidence="1" id="KW-0812">Transmembrane</keyword>
<feature type="transmembrane region" description="Helical" evidence="1">
    <location>
        <begin position="44"/>
        <end position="63"/>
    </location>
</feature>
<gene>
    <name evidence="3" type="ORF">KUTeg_012710</name>
</gene>
<dbReference type="Gene3D" id="2.30.29.30">
    <property type="entry name" value="Pleckstrin-homology domain (PH domain)/Phosphotyrosine-binding domain (PTB)"/>
    <property type="match status" value="1"/>
</dbReference>
<dbReference type="PANTHER" id="PTHR22692:SF33">
    <property type="entry name" value="MYOSIN"/>
    <property type="match status" value="1"/>
</dbReference>
<keyword evidence="1" id="KW-0472">Membrane</keyword>
<dbReference type="InterPro" id="IPR035963">
    <property type="entry name" value="FERM_2"/>
</dbReference>
<feature type="domain" description="FERM" evidence="2">
    <location>
        <begin position="56"/>
        <end position="342"/>
    </location>
</feature>
<dbReference type="Gene3D" id="1.20.80.10">
    <property type="match status" value="1"/>
</dbReference>
<reference evidence="3 4" key="1">
    <citation type="submission" date="2022-12" db="EMBL/GenBank/DDBJ databases">
        <title>Chromosome-level genome of Tegillarca granosa.</title>
        <authorList>
            <person name="Kim J."/>
        </authorList>
    </citation>
    <scope>NUCLEOTIDE SEQUENCE [LARGE SCALE GENOMIC DNA]</scope>
    <source>
        <strain evidence="3">Teg-2019</strain>
        <tissue evidence="3">Adductor muscle</tissue>
    </source>
</reference>
<protein>
    <recommendedName>
        <fullName evidence="2">FERM domain-containing protein</fullName>
    </recommendedName>
</protein>
<dbReference type="Proteomes" id="UP001217089">
    <property type="component" value="Unassembled WGS sequence"/>
</dbReference>
<dbReference type="InterPro" id="IPR014352">
    <property type="entry name" value="FERM/acyl-CoA-bd_prot_sf"/>
</dbReference>
<evidence type="ECO:0000259" key="2">
    <source>
        <dbReference type="PROSITE" id="PS50057"/>
    </source>
</evidence>
<dbReference type="InterPro" id="IPR051567">
    <property type="entry name" value="Unconventional_Myosin_ATPase"/>
</dbReference>
<dbReference type="PANTHER" id="PTHR22692">
    <property type="entry name" value="MYOSIN VII, XV"/>
    <property type="match status" value="1"/>
</dbReference>
<dbReference type="CDD" id="cd14473">
    <property type="entry name" value="FERM_B-lobe"/>
    <property type="match status" value="1"/>
</dbReference>
<sequence>MYIYPIPLIISIAYTIPISIYYTISFVYNCKCLCLVTIVPLKKIFIPSLVMYFCCILFKNHFLCFSSDTVPFSIKVESLQLDHNVKCFHKVVSAGEHDYFLDAMSHVERYFTKPPSGGDRASLSGDVGPIVFFMKKLWINVDPGKDRIADTLFHFTQELPNYLRGYHKLNEADIGRLAAFVYRTKFGDELAGTKSFSDNMHVLLPSPFVSTKSPEEWRKVVLKELEMSKGMSEDEAKVSFLKLLAQFPTYGCVFFEVKQRSVKSYPKHVLVAVNMEGVMFLNPTTKEILAKYNYSKIPNWAYDDHTFTLVIGESSNAVKILMETKVGLQSENPSVNSKYFNL</sequence>
<keyword evidence="1" id="KW-1133">Transmembrane helix</keyword>
<dbReference type="InterPro" id="IPR000299">
    <property type="entry name" value="FERM_domain"/>
</dbReference>
<accession>A0ABQ9F5L0</accession>
<dbReference type="PROSITE" id="PS50057">
    <property type="entry name" value="FERM_3"/>
    <property type="match status" value="1"/>
</dbReference>
<dbReference type="Pfam" id="PF24522">
    <property type="entry name" value="KRIT1_FRMD8_FERM_C"/>
    <property type="match status" value="1"/>
</dbReference>